<evidence type="ECO:0000259" key="1">
    <source>
        <dbReference type="Pfam" id="PF18667"/>
    </source>
</evidence>
<dbReference type="InterPro" id="IPR036116">
    <property type="entry name" value="FN3_sf"/>
</dbReference>
<dbReference type="Proteomes" id="UP000645007">
    <property type="component" value="Unassembled WGS sequence"/>
</dbReference>
<dbReference type="CDD" id="cd00063">
    <property type="entry name" value="FN3"/>
    <property type="match status" value="1"/>
</dbReference>
<accession>A0ABR8ZHX3</accession>
<dbReference type="SUPFAM" id="SSF49265">
    <property type="entry name" value="Fibronectin type III"/>
    <property type="match status" value="1"/>
</dbReference>
<name>A0ABR8ZHX3_9LACO</name>
<sequence>MQYRIRNGDQLIATVSNKQYQVTGLTPNTTYNLSVASFNGFRESQRASLTVKTRGIRVIIPEALKTGNEITLIYQEYSLGSVPLGSEPIGLGGGDKVTVPARVIETANNQSTVEITSTFNRISDQQMMKRQTDGTCVLAERYKSLYYKAGDSSD</sequence>
<proteinExistence type="predicted"/>
<comment type="caution">
    <text evidence="2">The sequence shown here is derived from an EMBL/GenBank/DDBJ whole genome shotgun (WGS) entry which is preliminary data.</text>
</comment>
<dbReference type="Pfam" id="PF18667">
    <property type="entry name" value="BppU_IgG"/>
    <property type="match status" value="1"/>
</dbReference>
<dbReference type="InterPro" id="IPR003961">
    <property type="entry name" value="FN3_dom"/>
</dbReference>
<feature type="domain" description="Baseplate upper protein immunoglobulin like" evidence="1">
    <location>
        <begin position="54"/>
        <end position="148"/>
    </location>
</feature>
<dbReference type="Gene3D" id="2.60.40.10">
    <property type="entry name" value="Immunoglobulins"/>
    <property type="match status" value="1"/>
</dbReference>
<protein>
    <submittedName>
        <fullName evidence="2">Fibronectin type III domain-containing protein</fullName>
    </submittedName>
</protein>
<gene>
    <name evidence="2" type="ORF">HUK45_01205</name>
</gene>
<reference evidence="2 3" key="1">
    <citation type="submission" date="2020-06" db="EMBL/GenBank/DDBJ databases">
        <title>Limosilactobacillus sp. nov.</title>
        <authorList>
            <person name="Ksiezarek M."/>
            <person name="Goncalves Ribeiro T."/>
            <person name="Rocha J."/>
            <person name="Grosso F."/>
            <person name="Peixe L."/>
        </authorList>
    </citation>
    <scope>NUCLEOTIDE SEQUENCE [LARGE SCALE GENOMIC DNA]</scope>
    <source>
        <strain evidence="3">c9Ua_26_M</strain>
    </source>
</reference>
<dbReference type="InterPro" id="IPR013783">
    <property type="entry name" value="Ig-like_fold"/>
</dbReference>
<dbReference type="EMBL" id="JABUXR010000002">
    <property type="protein sequence ID" value="MBD8084893.1"/>
    <property type="molecule type" value="Genomic_DNA"/>
</dbReference>
<evidence type="ECO:0000313" key="2">
    <source>
        <dbReference type="EMBL" id="MBD8084893.1"/>
    </source>
</evidence>
<dbReference type="RefSeq" id="WP_191910723.1">
    <property type="nucleotide sequence ID" value="NZ_JABUXR010000002.1"/>
</dbReference>
<dbReference type="InterPro" id="IPR041531">
    <property type="entry name" value="BppU_IgG"/>
</dbReference>
<organism evidence="2 3">
    <name type="scientific">Limosilactobacillus urinaemulieris</name>
    <dbReference type="NCBI Taxonomy" id="2742600"/>
    <lineage>
        <taxon>Bacteria</taxon>
        <taxon>Bacillati</taxon>
        <taxon>Bacillota</taxon>
        <taxon>Bacilli</taxon>
        <taxon>Lactobacillales</taxon>
        <taxon>Lactobacillaceae</taxon>
        <taxon>Limosilactobacillus</taxon>
    </lineage>
</organism>
<keyword evidence="3" id="KW-1185">Reference proteome</keyword>
<evidence type="ECO:0000313" key="3">
    <source>
        <dbReference type="Proteomes" id="UP000645007"/>
    </source>
</evidence>